<dbReference type="EMBL" id="JAWDJR010000021">
    <property type="protein sequence ID" value="KAK9955961.1"/>
    <property type="molecule type" value="Genomic_DNA"/>
</dbReference>
<dbReference type="PANTHER" id="PTHR11505">
    <property type="entry name" value="L1 TRANSPOSABLE ELEMENT-RELATED"/>
    <property type="match status" value="1"/>
</dbReference>
<name>A0AAW1Z6C0_CULAL</name>
<dbReference type="AlphaFoldDB" id="A0AAW1Z6C0"/>
<dbReference type="Gene3D" id="3.30.250.20">
    <property type="entry name" value="L1 transposable element, C-terminal domain"/>
    <property type="match status" value="1"/>
</dbReference>
<evidence type="ECO:0000313" key="1">
    <source>
        <dbReference type="EMBL" id="KAK9955961.1"/>
    </source>
</evidence>
<gene>
    <name evidence="1" type="ORF">ABG768_015799</name>
</gene>
<organism evidence="1 2">
    <name type="scientific">Culter alburnus</name>
    <name type="common">Topmouth culter</name>
    <dbReference type="NCBI Taxonomy" id="194366"/>
    <lineage>
        <taxon>Eukaryota</taxon>
        <taxon>Metazoa</taxon>
        <taxon>Chordata</taxon>
        <taxon>Craniata</taxon>
        <taxon>Vertebrata</taxon>
        <taxon>Euteleostomi</taxon>
        <taxon>Actinopterygii</taxon>
        <taxon>Neopterygii</taxon>
        <taxon>Teleostei</taxon>
        <taxon>Ostariophysi</taxon>
        <taxon>Cypriniformes</taxon>
        <taxon>Xenocyprididae</taxon>
        <taxon>Xenocypridinae</taxon>
        <taxon>Culter</taxon>
    </lineage>
</organism>
<dbReference type="Proteomes" id="UP001479290">
    <property type="component" value="Unassembled WGS sequence"/>
</dbReference>
<proteinExistence type="predicted"/>
<protein>
    <recommendedName>
        <fullName evidence="3">Transposase</fullName>
    </recommendedName>
</protein>
<keyword evidence="2" id="KW-1185">Reference proteome</keyword>
<evidence type="ECO:0000313" key="2">
    <source>
        <dbReference type="Proteomes" id="UP001479290"/>
    </source>
</evidence>
<comment type="caution">
    <text evidence="1">The sequence shown here is derived from an EMBL/GenBank/DDBJ whole genome shotgun (WGS) entry which is preliminary data.</text>
</comment>
<dbReference type="InterPro" id="IPR042566">
    <property type="entry name" value="L1_C"/>
</dbReference>
<dbReference type="InterPro" id="IPR004244">
    <property type="entry name" value="Transposase_22"/>
</dbReference>
<reference evidence="1 2" key="1">
    <citation type="submission" date="2024-05" db="EMBL/GenBank/DDBJ databases">
        <title>A high-quality chromosomal-level genome assembly of Topmouth culter (Culter alburnus).</title>
        <authorList>
            <person name="Zhao H."/>
        </authorList>
    </citation>
    <scope>NUCLEOTIDE SEQUENCE [LARGE SCALE GENOMIC DNA]</scope>
    <source>
        <strain evidence="1">CATC2023</strain>
        <tissue evidence="1">Muscle</tissue>
    </source>
</reference>
<evidence type="ECO:0008006" key="3">
    <source>
        <dbReference type="Google" id="ProtNLM"/>
    </source>
</evidence>
<feature type="non-terminal residue" evidence="1">
    <location>
        <position position="149"/>
    </location>
</feature>
<sequence>MKPTNPNAAPRSVVVKFLHFQTKQRILHKAWATKDLQFNGSRVALDHDYSNAVQRKRREYKDIKKQLKERKIKFKSPYPAILKVQLEDGEVSYSSAWEAAEGLQHLGIRAKLSEAEMRERDLFKLGLLPRKREETHLSTTLVGDIESLS</sequence>
<accession>A0AAW1Z6C0</accession>